<dbReference type="Pfam" id="PF06527">
    <property type="entry name" value="TniQ"/>
    <property type="match status" value="1"/>
</dbReference>
<comment type="caution">
    <text evidence="2">The sequence shown here is derived from an EMBL/GenBank/DDBJ whole genome shotgun (WGS) entry which is preliminary data.</text>
</comment>
<proteinExistence type="predicted"/>
<name>A0A2S5Z7P1_9GAMM</name>
<dbReference type="Gene3D" id="2.20.25.10">
    <property type="match status" value="1"/>
</dbReference>
<dbReference type="AlphaFoldDB" id="A0A2S5Z7P1"/>
<gene>
    <name evidence="2" type="ORF">KEHDKFFH_15295</name>
</gene>
<keyword evidence="3" id="KW-1185">Reference proteome</keyword>
<dbReference type="OrthoDB" id="6917259at2"/>
<evidence type="ECO:0000313" key="3">
    <source>
        <dbReference type="Proteomes" id="UP000239917"/>
    </source>
</evidence>
<dbReference type="InterPro" id="IPR009492">
    <property type="entry name" value="TniQ"/>
</dbReference>
<evidence type="ECO:0000313" key="2">
    <source>
        <dbReference type="EMBL" id="PPI83328.1"/>
    </source>
</evidence>
<dbReference type="SUPFAM" id="SSF57783">
    <property type="entry name" value="Zinc beta-ribbon"/>
    <property type="match status" value="1"/>
</dbReference>
<evidence type="ECO:0000259" key="1">
    <source>
        <dbReference type="Pfam" id="PF06527"/>
    </source>
</evidence>
<accession>A0A2S5Z7P1</accession>
<reference evidence="2 3" key="1">
    <citation type="submission" date="2018-01" db="EMBL/GenBank/DDBJ databases">
        <title>Complete genome sequences of the type strains of Marinobacter flavimaris and Marinobacter maroccanus.</title>
        <authorList>
            <person name="Palau M."/>
            <person name="Boujida N."/>
            <person name="Manresa A."/>
            <person name="Minana-Galbis D."/>
        </authorList>
    </citation>
    <scope>NUCLEOTIDE SEQUENCE [LARGE SCALE GENOMIC DNA]</scope>
    <source>
        <strain evidence="2 3">N4</strain>
    </source>
</reference>
<dbReference type="EMBL" id="PSSX01000015">
    <property type="protein sequence ID" value="PPI83328.1"/>
    <property type="molecule type" value="Genomic_DNA"/>
</dbReference>
<feature type="domain" description="TniQ" evidence="1">
    <location>
        <begin position="9"/>
        <end position="136"/>
    </location>
</feature>
<organism evidence="2 3">
    <name type="scientific">Marinobacter maroccanus</name>
    <dbReference type="NCBI Taxonomy" id="2055143"/>
    <lineage>
        <taxon>Bacteria</taxon>
        <taxon>Pseudomonadati</taxon>
        <taxon>Pseudomonadota</taxon>
        <taxon>Gammaproteobacteria</taxon>
        <taxon>Pseudomonadales</taxon>
        <taxon>Marinobacteraceae</taxon>
        <taxon>Marinobacter</taxon>
    </lineage>
</organism>
<protein>
    <recommendedName>
        <fullName evidence="1">TniQ domain-containing protein</fullName>
    </recommendedName>
</protein>
<dbReference type="RefSeq" id="WP_104322701.1">
    <property type="nucleotide sequence ID" value="NZ_PSSX01000015.1"/>
</dbReference>
<sequence length="551" mass="62587">MDPIQTILPYRPRPRSEEDIQGFTLRLASRYGYKNHTTFAKNVFGWTLPKYLDAESTSGQRWLEHLEAALRIGPHELSPGWASSAATQFTLGSSRLIQDVRVRSPRLCEHCVAQHGRFNKEWQIAHHLACPVHYSPLLNCCPSCQSPFVWERSLFKGCKKCGHEWQAKETNSTAAYELLANLQSSICPESVYRAYLHAINPEGHSIWLQKNIKFDPRTHHDVMLTAYALASSPEFSEKFLTDFSVDSNSSQTAVGEQLDRLRKTRIRNLLNEDAAGIESSIFPRTDFMRPDPEKLWAMVLPKYRRYRDNRTINDLADSTTASEVLGITVHDLNRLVDTGIIDCLGNSTVLRDRVYSLAALNAQVEQFFKKAEKTKAPSTGLSLNSTQKVLKRFGFSMIDAVIWAFDAKLPFWIAPSVKDDGALKCVYLERTSLVRRCEEEFHNRSDDEVLTRQQVRDITCLSDDALHQVSQMGLLPSKRWSGHGAQFEIRTIKSFLSRFRSTRREAAILGVQSKVVKSIHPDLLDDHQIVHLSKVLHSHPSHSSSSLRSNA</sequence>
<dbReference type="Proteomes" id="UP000239917">
    <property type="component" value="Unassembled WGS sequence"/>
</dbReference>